<evidence type="ECO:0000313" key="1">
    <source>
        <dbReference type="EMBL" id="ODM91789.1"/>
    </source>
</evidence>
<dbReference type="AlphaFoldDB" id="A0A1D2MFN9"/>
<sequence>MGKNCQSEVISYQLSKLYNAMSQLIFDRQFGPFPNILYRSVGLETSVVDRIGNLKERYYVGHEEQQVHHAEQEEFLKQALTNLNEFSRMKLVQ</sequence>
<organism evidence="1 2">
    <name type="scientific">Orchesella cincta</name>
    <name type="common">Springtail</name>
    <name type="synonym">Podura cincta</name>
    <dbReference type="NCBI Taxonomy" id="48709"/>
    <lineage>
        <taxon>Eukaryota</taxon>
        <taxon>Metazoa</taxon>
        <taxon>Ecdysozoa</taxon>
        <taxon>Arthropoda</taxon>
        <taxon>Hexapoda</taxon>
        <taxon>Collembola</taxon>
        <taxon>Entomobryomorpha</taxon>
        <taxon>Entomobryoidea</taxon>
        <taxon>Orchesellidae</taxon>
        <taxon>Orchesellinae</taxon>
        <taxon>Orchesella</taxon>
    </lineage>
</organism>
<accession>A0A1D2MFN9</accession>
<gene>
    <name evidence="1" type="ORF">Ocin01_14894</name>
</gene>
<evidence type="ECO:0000313" key="2">
    <source>
        <dbReference type="Proteomes" id="UP000094527"/>
    </source>
</evidence>
<dbReference type="Proteomes" id="UP000094527">
    <property type="component" value="Unassembled WGS sequence"/>
</dbReference>
<proteinExistence type="predicted"/>
<name>A0A1D2MFN9_ORCCI</name>
<feature type="non-terminal residue" evidence="1">
    <location>
        <position position="93"/>
    </location>
</feature>
<keyword evidence="2" id="KW-1185">Reference proteome</keyword>
<dbReference type="GO" id="GO:0032259">
    <property type="term" value="P:methylation"/>
    <property type="evidence" value="ECO:0007669"/>
    <property type="project" value="UniProtKB-KW"/>
</dbReference>
<protein>
    <submittedName>
        <fullName evidence="1">tRNA (Cmo5U34)-methyltransferase</fullName>
    </submittedName>
</protein>
<comment type="caution">
    <text evidence="1">The sequence shown here is derived from an EMBL/GenBank/DDBJ whole genome shotgun (WGS) entry which is preliminary data.</text>
</comment>
<dbReference type="GO" id="GO:0008168">
    <property type="term" value="F:methyltransferase activity"/>
    <property type="evidence" value="ECO:0007669"/>
    <property type="project" value="UniProtKB-KW"/>
</dbReference>
<dbReference type="EMBL" id="LJIJ01001419">
    <property type="protein sequence ID" value="ODM91789.1"/>
    <property type="molecule type" value="Genomic_DNA"/>
</dbReference>
<keyword evidence="1" id="KW-0489">Methyltransferase</keyword>
<reference evidence="1 2" key="1">
    <citation type="journal article" date="2016" name="Genome Biol. Evol.">
        <title>Gene Family Evolution Reflects Adaptation to Soil Environmental Stressors in the Genome of the Collembolan Orchesella cincta.</title>
        <authorList>
            <person name="Faddeeva-Vakhrusheva A."/>
            <person name="Derks M.F."/>
            <person name="Anvar S.Y."/>
            <person name="Agamennone V."/>
            <person name="Suring W."/>
            <person name="Smit S."/>
            <person name="van Straalen N.M."/>
            <person name="Roelofs D."/>
        </authorList>
    </citation>
    <scope>NUCLEOTIDE SEQUENCE [LARGE SCALE GENOMIC DNA]</scope>
    <source>
        <tissue evidence="1">Mixed pool</tissue>
    </source>
</reference>
<keyword evidence="1" id="KW-0808">Transferase</keyword>